<reference evidence="2 3" key="1">
    <citation type="journal article" date="2010" name="PLoS ONE">
        <title>The complete genome sequence of Haloferax volcanii DS2, a model archaeon.</title>
        <authorList>
            <person name="Hartman A.L."/>
            <person name="Norais C."/>
            <person name="Badger J.H."/>
            <person name="Delmas S."/>
            <person name="Haldenby S."/>
            <person name="Madupu R."/>
            <person name="Robinson J."/>
            <person name="Khouri H."/>
            <person name="Ren Q."/>
            <person name="Lowe T.M."/>
            <person name="Maupin-Furlow J."/>
            <person name="Pohlschroder M."/>
            <person name="Daniels C."/>
            <person name="Pfeiffer F."/>
            <person name="Allers T."/>
            <person name="Eisen J.A."/>
        </authorList>
    </citation>
    <scope>NUCLEOTIDE SEQUENCE [LARGE SCALE GENOMIC DNA]</scope>
    <source>
        <strain evidence="3">ATCC 29605 / DSM 3757 / JCM 8879 / NBRC 14742 / NCIMB 2012 / VKM B-1768 / DS2</strain>
    </source>
</reference>
<accession>D4GY27</accession>
<organism evidence="2 3">
    <name type="scientific">Haloferax volcanii (strain ATCC 29605 / DSM 3757 / JCM 8879 / NBRC 14742 / NCIMB 2012 / VKM B-1768 / DS2)</name>
    <name type="common">Halobacterium volcanii</name>
    <dbReference type="NCBI Taxonomy" id="309800"/>
    <lineage>
        <taxon>Archaea</taxon>
        <taxon>Methanobacteriati</taxon>
        <taxon>Methanobacteriota</taxon>
        <taxon>Stenosarchaea group</taxon>
        <taxon>Halobacteria</taxon>
        <taxon>Halobacteriales</taxon>
        <taxon>Haloferacaceae</taxon>
        <taxon>Haloferax</taxon>
    </lineage>
</organism>
<evidence type="ECO:0000313" key="3">
    <source>
        <dbReference type="Proteomes" id="UP000008243"/>
    </source>
</evidence>
<dbReference type="Proteomes" id="UP000008243">
    <property type="component" value="Chromosome"/>
</dbReference>
<evidence type="ECO:0000313" key="2">
    <source>
        <dbReference type="EMBL" id="ADE04017.2"/>
    </source>
</evidence>
<dbReference type="EnsemblBacteria" id="ADE04017">
    <property type="protein sequence ID" value="ADE04017"/>
    <property type="gene ID" value="HVO_1431"/>
</dbReference>
<protein>
    <recommendedName>
        <fullName evidence="1">Envelope protein N-terminal domain-containing protein</fullName>
    </recommendedName>
</protein>
<keyword evidence="3" id="KW-1185">Reference proteome</keyword>
<dbReference type="KEGG" id="hvo:HVO_1431"/>
<proteinExistence type="predicted"/>
<dbReference type="EMBL" id="CP001956">
    <property type="protein sequence ID" value="ADE04017.2"/>
    <property type="molecule type" value="Genomic_DNA"/>
</dbReference>
<feature type="domain" description="Envelope protein N-terminal" evidence="1">
    <location>
        <begin position="69"/>
        <end position="362"/>
    </location>
</feature>
<dbReference type="InterPro" id="IPR058677">
    <property type="entry name" value="ORF4_N"/>
</dbReference>
<name>D4GY27_HALVD</name>
<dbReference type="Pfam" id="PF26255">
    <property type="entry name" value="Viral_env_HRPV"/>
    <property type="match status" value="1"/>
</dbReference>
<dbReference type="eggNOG" id="arCOG07782">
    <property type="taxonomic scope" value="Archaea"/>
</dbReference>
<dbReference type="STRING" id="309800.HVO_1431"/>
<sequence>MSRCNCVHHHWRPLMREFARRGLAVLFAVLLVTAGASGPVSATLGFQDCDVSDSAISAFINSLINPNGDECRFNPTDSTLDLDGTQDKVELYSAASAEKTSLDSYNTAMDNYLNDTESVAWMKAQVAVAEAYEDGKTKEQARIDARRAIADYYAVKQKNDIARWNATVSAAEVSIEERSESEPINNSTFVTKDDFAQVDSGSGWSVSKTYEGLNTSSVTLVNDSSADVLAYNYTIGDGYNSVNTYETYYVTPARHEWLQIDGNFGWGFRGWEIAAPNSNYDSMTFIEHQSFADRWARYETKNDDLQAEASNFVNATYDDFAAGNINSSDVISANTAMFEYGTQSGSDSTSLYDSTAALALMGFDVPDMQSSGLMNVTDQSGTANVTYQGLVLARSAPNGSWSANTTYNASAIDGPVFIATATGEKVDLDGTFTITEITARDGSSVQSQNTTQYVYKTTNTSEFVNMTNELESLRQDIEEREQSSGGSGGSGGLDSQALGIALLVGAAAVLLIQREGNE</sequence>
<dbReference type="PaxDb" id="309800-C498_11576"/>
<gene>
    <name evidence="2" type="ordered locus">HVO_1431</name>
</gene>
<evidence type="ECO:0000259" key="1">
    <source>
        <dbReference type="Pfam" id="PF26255"/>
    </source>
</evidence>
<dbReference type="AlphaFoldDB" id="D4GY27"/>